<name>K6W7L9_9ACTN</name>
<organism evidence="1 2">
    <name type="scientific">Gordonia rhizosphera NBRC 16068</name>
    <dbReference type="NCBI Taxonomy" id="1108045"/>
    <lineage>
        <taxon>Bacteria</taxon>
        <taxon>Bacillati</taxon>
        <taxon>Actinomycetota</taxon>
        <taxon>Actinomycetes</taxon>
        <taxon>Mycobacteriales</taxon>
        <taxon>Gordoniaceae</taxon>
        <taxon>Gordonia</taxon>
    </lineage>
</organism>
<proteinExistence type="predicted"/>
<evidence type="ECO:0000313" key="2">
    <source>
        <dbReference type="Proteomes" id="UP000008363"/>
    </source>
</evidence>
<dbReference type="RefSeq" id="WP_006329328.1">
    <property type="nucleotide sequence ID" value="NZ_BAHC01000009.1"/>
</dbReference>
<comment type="caution">
    <text evidence="1">The sequence shown here is derived from an EMBL/GenBank/DDBJ whole genome shotgun (WGS) entry which is preliminary data.</text>
</comment>
<gene>
    <name evidence="1" type="ORF">GORHZ_009_00290</name>
</gene>
<reference evidence="1 2" key="1">
    <citation type="submission" date="2012-08" db="EMBL/GenBank/DDBJ databases">
        <title>Whole genome shotgun sequence of Gordonia rhizosphera NBRC 16068.</title>
        <authorList>
            <person name="Takarada H."/>
            <person name="Isaki S."/>
            <person name="Hosoyama A."/>
            <person name="Tsuchikane K."/>
            <person name="Katsumata H."/>
            <person name="Baba S."/>
            <person name="Ohji S."/>
            <person name="Yamazaki S."/>
            <person name="Fujita N."/>
        </authorList>
    </citation>
    <scope>NUCLEOTIDE SEQUENCE [LARGE SCALE GENOMIC DNA]</scope>
    <source>
        <strain evidence="1 2">NBRC 16068</strain>
    </source>
</reference>
<evidence type="ECO:0000313" key="1">
    <source>
        <dbReference type="EMBL" id="GAB88212.1"/>
    </source>
</evidence>
<accession>K6W7L9</accession>
<keyword evidence="2" id="KW-1185">Reference proteome</keyword>
<protein>
    <submittedName>
        <fullName evidence="1">Uncharacterized protein</fullName>
    </submittedName>
</protein>
<dbReference type="EMBL" id="BAHC01000009">
    <property type="protein sequence ID" value="GAB88212.1"/>
    <property type="molecule type" value="Genomic_DNA"/>
</dbReference>
<dbReference type="AlphaFoldDB" id="K6W7L9"/>
<sequence>MLEDLNKAAKKVGLHVAKAKKDGLYSVRKAKTGKLIEKNIDADEVEKLIKKYK</sequence>
<dbReference type="eggNOG" id="ENOG5031YEG">
    <property type="taxonomic scope" value="Bacteria"/>
</dbReference>
<dbReference type="Proteomes" id="UP000008363">
    <property type="component" value="Unassembled WGS sequence"/>
</dbReference>